<dbReference type="PROSITE" id="PS50977">
    <property type="entry name" value="HTH_TETR_2"/>
    <property type="match status" value="1"/>
</dbReference>
<dbReference type="Proteomes" id="UP001157114">
    <property type="component" value="Unassembled WGS sequence"/>
</dbReference>
<evidence type="ECO:0000313" key="4">
    <source>
        <dbReference type="EMBL" id="GLX67022.1"/>
    </source>
</evidence>
<evidence type="ECO:0000313" key="5">
    <source>
        <dbReference type="Proteomes" id="UP001157114"/>
    </source>
</evidence>
<dbReference type="Pfam" id="PF00440">
    <property type="entry name" value="TetR_N"/>
    <property type="match status" value="1"/>
</dbReference>
<protein>
    <submittedName>
        <fullName evidence="4">TetR family transcriptional regulator</fullName>
    </submittedName>
</protein>
<evidence type="ECO:0000259" key="3">
    <source>
        <dbReference type="PROSITE" id="PS50977"/>
    </source>
</evidence>
<dbReference type="Gene3D" id="1.10.357.10">
    <property type="entry name" value="Tetracycline Repressor, domain 2"/>
    <property type="match status" value="1"/>
</dbReference>
<accession>A0ABQ6GBI1</accession>
<dbReference type="SUPFAM" id="SSF46689">
    <property type="entry name" value="Homeodomain-like"/>
    <property type="match status" value="1"/>
</dbReference>
<feature type="DNA-binding region" description="H-T-H motif" evidence="2">
    <location>
        <begin position="32"/>
        <end position="51"/>
    </location>
</feature>
<keyword evidence="5" id="KW-1185">Reference proteome</keyword>
<dbReference type="EMBL" id="BSSQ01000005">
    <property type="protein sequence ID" value="GLX67022.1"/>
    <property type="molecule type" value="Genomic_DNA"/>
</dbReference>
<organism evidence="4 5">
    <name type="scientific">Paenibacillus glycanilyticus</name>
    <dbReference type="NCBI Taxonomy" id="126569"/>
    <lineage>
        <taxon>Bacteria</taxon>
        <taxon>Bacillati</taxon>
        <taxon>Bacillota</taxon>
        <taxon>Bacilli</taxon>
        <taxon>Bacillales</taxon>
        <taxon>Paenibacillaceae</taxon>
        <taxon>Paenibacillus</taxon>
    </lineage>
</organism>
<dbReference type="PANTHER" id="PTHR43479">
    <property type="entry name" value="ACREF/ENVCD OPERON REPRESSOR-RELATED"/>
    <property type="match status" value="1"/>
</dbReference>
<reference evidence="4 5" key="1">
    <citation type="submission" date="2023-03" db="EMBL/GenBank/DDBJ databases">
        <title>Draft genome sequence of the bacteria which degrade cell wall of Tricholomamatutake.</title>
        <authorList>
            <person name="Konishi Y."/>
            <person name="Fukuta Y."/>
            <person name="Shirasaka N."/>
        </authorList>
    </citation>
    <scope>NUCLEOTIDE SEQUENCE [LARGE SCALE GENOMIC DNA]</scope>
    <source>
        <strain evidence="5">mu1</strain>
    </source>
</reference>
<proteinExistence type="predicted"/>
<gene>
    <name evidence="4" type="ORF">MU1_13660</name>
</gene>
<evidence type="ECO:0000256" key="2">
    <source>
        <dbReference type="PROSITE-ProRule" id="PRU00335"/>
    </source>
</evidence>
<dbReference type="PANTHER" id="PTHR43479:SF7">
    <property type="entry name" value="TETR-FAMILY TRANSCRIPTIONAL REGULATOR"/>
    <property type="match status" value="1"/>
</dbReference>
<evidence type="ECO:0000256" key="1">
    <source>
        <dbReference type="ARBA" id="ARBA00023125"/>
    </source>
</evidence>
<sequence length="190" mass="21797">MTQVDSYPISARWLITEALFSLMAGKSFDKISVDAIVRKAGISRSTFYLHFQDKFDLLQQVTKEITGKLFGIYEGKLGEEQYDTMKLYMDSLPIPATILICEHIRTYETFYRNRFHDPMFLSWLNNELYARFEHIYQNEARSTFAAGGTVGYMGRWLQNGLPGTDLEHALELGNLAMMSLHAATSLTIEK</sequence>
<feature type="domain" description="HTH tetR-type" evidence="3">
    <location>
        <begin position="9"/>
        <end position="69"/>
    </location>
</feature>
<keyword evidence="1 2" id="KW-0238">DNA-binding</keyword>
<dbReference type="InterPro" id="IPR050624">
    <property type="entry name" value="HTH-type_Tx_Regulator"/>
</dbReference>
<comment type="caution">
    <text evidence="4">The sequence shown here is derived from an EMBL/GenBank/DDBJ whole genome shotgun (WGS) entry which is preliminary data.</text>
</comment>
<name>A0ABQ6GBI1_9BACL</name>
<dbReference type="RefSeq" id="WP_284237740.1">
    <property type="nucleotide sequence ID" value="NZ_BSSQ01000005.1"/>
</dbReference>
<dbReference type="InterPro" id="IPR009057">
    <property type="entry name" value="Homeodomain-like_sf"/>
</dbReference>
<dbReference type="InterPro" id="IPR001647">
    <property type="entry name" value="HTH_TetR"/>
</dbReference>